<dbReference type="AlphaFoldDB" id="A0A7N9CWZ6"/>
<proteinExistence type="predicted"/>
<reference evidence="1" key="3">
    <citation type="submission" date="2025-09" db="UniProtKB">
        <authorList>
            <consortium name="Ensembl"/>
        </authorList>
    </citation>
    <scope>IDENTIFICATION</scope>
</reference>
<dbReference type="Ensembl" id="ENSMFAT00000081291.1">
    <property type="protein sequence ID" value="ENSMFAP00000056029.1"/>
    <property type="gene ID" value="ENSMFAG00000052977.1"/>
</dbReference>
<evidence type="ECO:0000313" key="2">
    <source>
        <dbReference type="Proteomes" id="UP000233100"/>
    </source>
</evidence>
<name>A0A7N9CWZ6_MACFA</name>
<reference evidence="1 2" key="1">
    <citation type="submission" date="2013-03" db="EMBL/GenBank/DDBJ databases">
        <authorList>
            <person name="Warren W."/>
            <person name="Wilson R.K."/>
        </authorList>
    </citation>
    <scope>NUCLEOTIDE SEQUENCE</scope>
</reference>
<sequence>MGFTTEILTVSCPSESVADLKAGVVSAATPGPTIWWPLEFFFFFFFLETKSLALLPRLECSGVILAHCKLRLPGSRHSPASASRVAGTTGACHQARLISFFFFFLYF</sequence>
<accession>A0A7N9CWZ6</accession>
<dbReference type="Proteomes" id="UP000233100">
    <property type="component" value="Chromosome 10"/>
</dbReference>
<evidence type="ECO:0000313" key="1">
    <source>
        <dbReference type="Ensembl" id="ENSMFAP00000056029.1"/>
    </source>
</evidence>
<protein>
    <submittedName>
        <fullName evidence="1">Uncharacterized protein</fullName>
    </submittedName>
</protein>
<dbReference type="PANTHER" id="PTHR12138:SF75">
    <property type="entry name" value="SECRETED PROTEIN"/>
    <property type="match status" value="1"/>
</dbReference>
<dbReference type="GeneTree" id="ENSGT00940000163505"/>
<reference evidence="1" key="2">
    <citation type="submission" date="2025-08" db="UniProtKB">
        <authorList>
            <consortium name="Ensembl"/>
        </authorList>
    </citation>
    <scope>IDENTIFICATION</scope>
</reference>
<keyword evidence="2" id="KW-1185">Reference proteome</keyword>
<dbReference type="PANTHER" id="PTHR12138">
    <property type="entry name" value="PRIMATE-EXPANDED PROTEIN FAMILY"/>
    <property type="match status" value="1"/>
</dbReference>
<organism evidence="1 2">
    <name type="scientific">Macaca fascicularis</name>
    <name type="common">Crab-eating macaque</name>
    <name type="synonym">Cynomolgus monkey</name>
    <dbReference type="NCBI Taxonomy" id="9541"/>
    <lineage>
        <taxon>Eukaryota</taxon>
        <taxon>Metazoa</taxon>
        <taxon>Chordata</taxon>
        <taxon>Craniata</taxon>
        <taxon>Vertebrata</taxon>
        <taxon>Euteleostomi</taxon>
        <taxon>Mammalia</taxon>
        <taxon>Eutheria</taxon>
        <taxon>Euarchontoglires</taxon>
        <taxon>Primates</taxon>
        <taxon>Haplorrhini</taxon>
        <taxon>Catarrhini</taxon>
        <taxon>Cercopithecidae</taxon>
        <taxon>Cercopithecinae</taxon>
        <taxon>Macaca</taxon>
    </lineage>
</organism>